<evidence type="ECO:0000256" key="1">
    <source>
        <dbReference type="ARBA" id="ARBA00005260"/>
    </source>
</evidence>
<evidence type="ECO:0000313" key="4">
    <source>
        <dbReference type="Proteomes" id="UP000275676"/>
    </source>
</evidence>
<accession>A0A3S4G7D6</accession>
<protein>
    <recommendedName>
        <fullName evidence="2">Transcriptional repressor FrmR</fullName>
    </recommendedName>
</protein>
<dbReference type="CDD" id="cd10153">
    <property type="entry name" value="RcnR-FrmR-like_DUF156"/>
    <property type="match status" value="1"/>
</dbReference>
<evidence type="ECO:0000313" key="3">
    <source>
        <dbReference type="EMBL" id="VEA76983.1"/>
    </source>
</evidence>
<organism evidence="3 4">
    <name type="scientific">Salmonella enterica subsp. arizonae</name>
    <dbReference type="NCBI Taxonomy" id="59203"/>
    <lineage>
        <taxon>Bacteria</taxon>
        <taxon>Pseudomonadati</taxon>
        <taxon>Pseudomonadota</taxon>
        <taxon>Gammaproteobacteria</taxon>
        <taxon>Enterobacterales</taxon>
        <taxon>Enterobacteriaceae</taxon>
        <taxon>Salmonella</taxon>
    </lineage>
</organism>
<dbReference type="PANTHER" id="PTHR33677">
    <property type="entry name" value="TRANSCRIPTIONAL REPRESSOR FRMR-RELATED"/>
    <property type="match status" value="1"/>
</dbReference>
<sequence length="117" mass="13275">MIFILSFILQLHKKIDSIPPYSIRRAYAHSPEDKKRILTRVRRIRGQVEALERALESGEPCLAILQQIAAVRGASNGLMSEMVEIHLKDELVSGETTPDQRAVRMAEIGHLLRAYLK</sequence>
<dbReference type="Gene3D" id="1.20.58.1000">
    <property type="entry name" value="Metal-sensitive repressor, helix protomer"/>
    <property type="match status" value="1"/>
</dbReference>
<gene>
    <name evidence="3" type="primary">frmR</name>
    <name evidence="3" type="ORF">NCTC10047_02889</name>
</gene>
<dbReference type="GO" id="GO:0045892">
    <property type="term" value="P:negative regulation of DNA-templated transcription"/>
    <property type="evidence" value="ECO:0007669"/>
    <property type="project" value="UniProtKB-ARBA"/>
</dbReference>
<name>A0A3S4G7D6_SALER</name>
<dbReference type="Pfam" id="PF02583">
    <property type="entry name" value="Trns_repr_metal"/>
    <property type="match status" value="1"/>
</dbReference>
<dbReference type="AlphaFoldDB" id="A0A3S4G7D6"/>
<comment type="similarity">
    <text evidence="1">Belongs to the FrmR/RcnR family.</text>
</comment>
<dbReference type="PANTHER" id="PTHR33677:SF5">
    <property type="entry name" value="TRANSCRIPTIONAL REPRESSOR FRMR"/>
    <property type="match status" value="1"/>
</dbReference>
<evidence type="ECO:0000256" key="2">
    <source>
        <dbReference type="ARBA" id="ARBA00041147"/>
    </source>
</evidence>
<dbReference type="InterPro" id="IPR038390">
    <property type="entry name" value="Metal_Tscrpt_repr_sf"/>
</dbReference>
<reference evidence="3 4" key="1">
    <citation type="submission" date="2018-12" db="EMBL/GenBank/DDBJ databases">
        <authorList>
            <consortium name="Pathogen Informatics"/>
        </authorList>
    </citation>
    <scope>NUCLEOTIDE SEQUENCE [LARGE SCALE GENOMIC DNA]</scope>
    <source>
        <strain evidence="3 4">NCTC10047</strain>
    </source>
</reference>
<proteinExistence type="inferred from homology"/>
<dbReference type="Proteomes" id="UP000275676">
    <property type="component" value="Chromosome"/>
</dbReference>
<dbReference type="GO" id="GO:0003677">
    <property type="term" value="F:DNA binding"/>
    <property type="evidence" value="ECO:0007669"/>
    <property type="project" value="InterPro"/>
</dbReference>
<dbReference type="GO" id="GO:0046872">
    <property type="term" value="F:metal ion binding"/>
    <property type="evidence" value="ECO:0007669"/>
    <property type="project" value="InterPro"/>
</dbReference>
<dbReference type="EMBL" id="LR134156">
    <property type="protein sequence ID" value="VEA76983.1"/>
    <property type="molecule type" value="Genomic_DNA"/>
</dbReference>
<dbReference type="InterPro" id="IPR003735">
    <property type="entry name" value="Metal_Tscrpt_repr"/>
</dbReference>